<keyword evidence="10" id="KW-1185">Reference proteome</keyword>
<dbReference type="Proteomes" id="UP000176204">
    <property type="component" value="Chromosome I"/>
</dbReference>
<evidence type="ECO:0000259" key="5">
    <source>
        <dbReference type="Pfam" id="PF00703"/>
    </source>
</evidence>
<feature type="signal peptide" evidence="4">
    <location>
        <begin position="1"/>
        <end position="17"/>
    </location>
</feature>
<feature type="domain" description="Glycoside hydrolase family 2 immunoglobulin-like beta-sandwich" evidence="5">
    <location>
        <begin position="227"/>
        <end position="333"/>
    </location>
</feature>
<dbReference type="InterPro" id="IPR006103">
    <property type="entry name" value="Glyco_hydro_2_cat"/>
</dbReference>
<dbReference type="Gene3D" id="2.60.40.10">
    <property type="entry name" value="Immunoglobulins"/>
    <property type="match status" value="2"/>
</dbReference>
<evidence type="ECO:0000259" key="6">
    <source>
        <dbReference type="Pfam" id="PF02836"/>
    </source>
</evidence>
<dbReference type="Gene3D" id="3.20.20.80">
    <property type="entry name" value="Glycosidases"/>
    <property type="match status" value="1"/>
</dbReference>
<dbReference type="AlphaFoldDB" id="A0A1H6LVA8"/>
<keyword evidence="3" id="KW-0326">Glycosidase</keyword>
<sequence>MKLIHILSACATVCAAAASGMPAGDSSGTELPAVQTVSTMAGALPGGVRDGFSMNVGWRYHQGDVQGADGKSFDDSGWEVVNVPHGLELLPEEASGGKNYRGPAWYRKHVDVPAGLQGKRMTLYFEGVMGKSSVWVNGRKVADHFGGYQPIVLNVTDFLECGKPNVIAVRADNSDDPTYAPGKPQDVLDFCYFGGIYRDVYLIGSDKVHITDANEENVVAGGGLFFWTQKIDLAKGVAECGVKVHVRNESDKEFAGEVKVSMPDAKGVSKVLPLVLKPGEAKQLEVMLDVPVTKESLWSPDRPSLTKLDVGVFRKAGGKAEEVDAMQLDVGIRTVEISKEGLFVNGEKFPEKLIGGNRHQDFAVLGNAVPNNLQWMDALKLRKAGMRVIRCAHYPMDPAFMDACDRLGLFVIVATPGWQFWGKGPFEGRVYENIRNMVRRDRNHPSVLMWEPILNETNFPADFAKRAHDATHEEYPVPGCYTGCDSISQGHEHYEVLYSHPEISEEKFAISSKTQSPDRAYFTREFGDNVDSWSSHNSSSRVSRAWGEVPMLVQAKHYLNPDYAYTCWDTLYRAPDYHFGGTLWHPFDHQRGYHPDTFYGGILDAFRQPKLSYYAFMSQRPVEQGPMVYVAHSMTPFSPKDVTVFSNCDEVRLTVQDKPAVTQPTKNTGRGLPHPPAVFKDVWDFQKSKQMTRNGQEGKDRIVAEGLVNGQVVCRHEVAPSRRPDHLKLELDTKTELVADGSSVAVVVASMVDANGSVKRLNNEEIVFDVQGPASIVGGEEQQLNPKRIQWGTAPVLVRMGTEPGKVTVNASLKHRGTQTPKSGSVTFDVKPDAGRRLFKEQYVPGKDGERATDGADSARVKELEKKLETVTHELNKLRNKEVERDQADFEGNARNK</sequence>
<evidence type="ECO:0000259" key="7">
    <source>
        <dbReference type="Pfam" id="PF02837"/>
    </source>
</evidence>
<evidence type="ECO:0000256" key="2">
    <source>
        <dbReference type="ARBA" id="ARBA00022801"/>
    </source>
</evidence>
<evidence type="ECO:0000256" key="3">
    <source>
        <dbReference type="ARBA" id="ARBA00023295"/>
    </source>
</evidence>
<comment type="similarity">
    <text evidence="1">Belongs to the glycosyl hydrolase 2 family.</text>
</comment>
<dbReference type="InterPro" id="IPR013783">
    <property type="entry name" value="Ig-like_fold"/>
</dbReference>
<protein>
    <submittedName>
        <fullName evidence="9">Glycoside hydrolase superfamily</fullName>
    </submittedName>
</protein>
<dbReference type="InterPro" id="IPR006102">
    <property type="entry name" value="Ig-like_GH2"/>
</dbReference>
<dbReference type="SUPFAM" id="SSF49785">
    <property type="entry name" value="Galactose-binding domain-like"/>
    <property type="match status" value="1"/>
</dbReference>
<dbReference type="Pfam" id="PF02836">
    <property type="entry name" value="Glyco_hydro_2_C"/>
    <property type="match status" value="1"/>
</dbReference>
<dbReference type="GO" id="GO:0005975">
    <property type="term" value="P:carbohydrate metabolic process"/>
    <property type="evidence" value="ECO:0007669"/>
    <property type="project" value="InterPro"/>
</dbReference>
<feature type="domain" description="Glycoside hydrolase family 2" evidence="8">
    <location>
        <begin position="729"/>
        <end position="816"/>
    </location>
</feature>
<dbReference type="InterPro" id="IPR008979">
    <property type="entry name" value="Galactose-bd-like_sf"/>
</dbReference>
<dbReference type="KEGG" id="agl:PYTT_1581"/>
<feature type="domain" description="Glycoside hydrolase family 2 catalytic" evidence="6">
    <location>
        <begin position="335"/>
        <end position="465"/>
    </location>
</feature>
<proteinExistence type="inferred from homology"/>
<evidence type="ECO:0000256" key="4">
    <source>
        <dbReference type="SAM" id="SignalP"/>
    </source>
</evidence>
<dbReference type="InterPro" id="IPR051913">
    <property type="entry name" value="GH2_Domain-Containing"/>
</dbReference>
<dbReference type="EMBL" id="LT629973">
    <property type="protein sequence ID" value="SEH90399.1"/>
    <property type="molecule type" value="Genomic_DNA"/>
</dbReference>
<dbReference type="Pfam" id="PF02837">
    <property type="entry name" value="Glyco_hydro_2_N"/>
    <property type="match status" value="1"/>
</dbReference>
<feature type="chain" id="PRO_5009604553" evidence="4">
    <location>
        <begin position="18"/>
        <end position="897"/>
    </location>
</feature>
<dbReference type="Gene3D" id="2.60.120.260">
    <property type="entry name" value="Galactose-binding domain-like"/>
    <property type="match status" value="1"/>
</dbReference>
<evidence type="ECO:0000313" key="9">
    <source>
        <dbReference type="EMBL" id="SEH90399.1"/>
    </source>
</evidence>
<dbReference type="GO" id="GO:0004553">
    <property type="term" value="F:hydrolase activity, hydrolyzing O-glycosyl compounds"/>
    <property type="evidence" value="ECO:0007669"/>
    <property type="project" value="InterPro"/>
</dbReference>
<name>A0A1H6LVA8_9BACT</name>
<dbReference type="PANTHER" id="PTHR42732">
    <property type="entry name" value="BETA-GALACTOSIDASE"/>
    <property type="match status" value="1"/>
</dbReference>
<keyword evidence="4" id="KW-0732">Signal</keyword>
<dbReference type="RefSeq" id="WP_197677896.1">
    <property type="nucleotide sequence ID" value="NZ_LIGX01000018.1"/>
</dbReference>
<dbReference type="STRING" id="1679444.PYTT_1581"/>
<evidence type="ECO:0000259" key="8">
    <source>
        <dbReference type="Pfam" id="PF18565"/>
    </source>
</evidence>
<evidence type="ECO:0000313" key="10">
    <source>
        <dbReference type="Proteomes" id="UP000176204"/>
    </source>
</evidence>
<reference evidence="10" key="1">
    <citation type="submission" date="2016-09" db="EMBL/GenBank/DDBJ databases">
        <authorList>
            <person name="Koehorst J."/>
        </authorList>
    </citation>
    <scope>NUCLEOTIDE SEQUENCE [LARGE SCALE GENOMIC DNA]</scope>
</reference>
<dbReference type="InterPro" id="IPR006104">
    <property type="entry name" value="Glyco_hydro_2_N"/>
</dbReference>
<feature type="domain" description="Glycosyl hydrolases family 2 sugar binding" evidence="7">
    <location>
        <begin position="98"/>
        <end position="203"/>
    </location>
</feature>
<keyword evidence="2 9" id="KW-0378">Hydrolase</keyword>
<accession>A0A1H6LVA8</accession>
<gene>
    <name evidence="9" type="ORF">PYTT_1581</name>
</gene>
<dbReference type="PANTHER" id="PTHR42732:SF1">
    <property type="entry name" value="BETA-MANNOSIDASE"/>
    <property type="match status" value="1"/>
</dbReference>
<dbReference type="SUPFAM" id="SSF51445">
    <property type="entry name" value="(Trans)glycosidases"/>
    <property type="match status" value="1"/>
</dbReference>
<dbReference type="Pfam" id="PF18565">
    <property type="entry name" value="Glyco_hydro2_C5"/>
    <property type="match status" value="1"/>
</dbReference>
<evidence type="ECO:0000256" key="1">
    <source>
        <dbReference type="ARBA" id="ARBA00007401"/>
    </source>
</evidence>
<dbReference type="Pfam" id="PF00703">
    <property type="entry name" value="Glyco_hydro_2"/>
    <property type="match status" value="1"/>
</dbReference>
<dbReference type="InterPro" id="IPR017853">
    <property type="entry name" value="GH"/>
</dbReference>
<dbReference type="InterPro" id="IPR040605">
    <property type="entry name" value="Glyco_hydro2_dom5"/>
</dbReference>
<organism evidence="9 10">
    <name type="scientific">Akkermansia glycaniphila</name>
    <dbReference type="NCBI Taxonomy" id="1679444"/>
    <lineage>
        <taxon>Bacteria</taxon>
        <taxon>Pseudomonadati</taxon>
        <taxon>Verrucomicrobiota</taxon>
        <taxon>Verrucomicrobiia</taxon>
        <taxon>Verrucomicrobiales</taxon>
        <taxon>Akkermansiaceae</taxon>
        <taxon>Akkermansia</taxon>
    </lineage>
</organism>